<keyword evidence="4" id="KW-1133">Transmembrane helix</keyword>
<dbReference type="InterPro" id="IPR003646">
    <property type="entry name" value="SH3-like_bac-type"/>
</dbReference>
<feature type="signal peptide" evidence="5">
    <location>
        <begin position="1"/>
        <end position="19"/>
    </location>
</feature>
<dbReference type="Gene3D" id="1.25.40.10">
    <property type="entry name" value="Tetratricopeptide repeat domain"/>
    <property type="match status" value="1"/>
</dbReference>
<keyword evidence="1" id="KW-0677">Repeat</keyword>
<evidence type="ECO:0000259" key="6">
    <source>
        <dbReference type="PROSITE" id="PS51781"/>
    </source>
</evidence>
<sequence>MKHISLIFVWLCFVSHAIAATPAELKKWVEQGNAFYQQEKYEDAIDAYQKALHSDYQSAAVYFNLGNAYYKLRDIAPAIYNYEKALQLSPNDAEIKTNLKYAQQMTIDDIKVVPKVGFREMIQNFVSILSYNAWAWVSVVSFFAMLAFFIGYYFGHSSTQKRAFFSLFFVCFGVGAISFFAGFKNKALSKQNVYAIVFADAAEVLSEPKKNADEAFVLHEGTKVKVLESNETWTKIMIADGKRGWVLDKDIKKLK</sequence>
<feature type="transmembrane region" description="Helical" evidence="4">
    <location>
        <begin position="133"/>
        <end position="154"/>
    </location>
</feature>
<name>A0ABY6M453_9FLAO</name>
<dbReference type="InterPro" id="IPR051685">
    <property type="entry name" value="Ycf3/AcsC/BcsC/TPR_MFPF"/>
</dbReference>
<keyword evidence="2 3" id="KW-0802">TPR repeat</keyword>
<dbReference type="SUPFAM" id="SSF48452">
    <property type="entry name" value="TPR-like"/>
    <property type="match status" value="1"/>
</dbReference>
<accession>A0ABY6M453</accession>
<dbReference type="SMART" id="SM00028">
    <property type="entry name" value="TPR"/>
    <property type="match status" value="2"/>
</dbReference>
<reference evidence="7" key="1">
    <citation type="submission" date="2021-08" db="EMBL/GenBank/DDBJ databases">
        <title>Flavobacterium sp. strain CC-SYL302.</title>
        <authorList>
            <person name="Lin S.-Y."/>
            <person name="Lee T.-H."/>
            <person name="Young C.-C."/>
        </authorList>
    </citation>
    <scope>NUCLEOTIDE SEQUENCE</scope>
    <source>
        <strain evidence="7">CC-SYL302</strain>
    </source>
</reference>
<dbReference type="EMBL" id="CP081495">
    <property type="protein sequence ID" value="UYW02649.1"/>
    <property type="molecule type" value="Genomic_DNA"/>
</dbReference>
<dbReference type="PANTHER" id="PTHR44943:SF8">
    <property type="entry name" value="TPR REPEAT-CONTAINING PROTEIN MJ0263"/>
    <property type="match status" value="1"/>
</dbReference>
<evidence type="ECO:0000256" key="2">
    <source>
        <dbReference type="ARBA" id="ARBA00022803"/>
    </source>
</evidence>
<keyword evidence="4" id="KW-0812">Transmembrane</keyword>
<dbReference type="Proteomes" id="UP001163328">
    <property type="component" value="Chromosome"/>
</dbReference>
<evidence type="ECO:0000313" key="7">
    <source>
        <dbReference type="EMBL" id="UYW02649.1"/>
    </source>
</evidence>
<evidence type="ECO:0000256" key="4">
    <source>
        <dbReference type="SAM" id="Phobius"/>
    </source>
</evidence>
<organism evidence="7 8">
    <name type="scientific">Flavobacterium agricola</name>
    <dbReference type="NCBI Taxonomy" id="2870839"/>
    <lineage>
        <taxon>Bacteria</taxon>
        <taxon>Pseudomonadati</taxon>
        <taxon>Bacteroidota</taxon>
        <taxon>Flavobacteriia</taxon>
        <taxon>Flavobacteriales</taxon>
        <taxon>Flavobacteriaceae</taxon>
        <taxon>Flavobacterium</taxon>
    </lineage>
</organism>
<feature type="transmembrane region" description="Helical" evidence="4">
    <location>
        <begin position="163"/>
        <end position="183"/>
    </location>
</feature>
<evidence type="ECO:0000256" key="1">
    <source>
        <dbReference type="ARBA" id="ARBA00022737"/>
    </source>
</evidence>
<proteinExistence type="predicted"/>
<evidence type="ECO:0000256" key="5">
    <source>
        <dbReference type="SAM" id="SignalP"/>
    </source>
</evidence>
<feature type="repeat" description="TPR" evidence="3">
    <location>
        <begin position="25"/>
        <end position="58"/>
    </location>
</feature>
<dbReference type="InterPro" id="IPR019734">
    <property type="entry name" value="TPR_rpt"/>
</dbReference>
<protein>
    <submittedName>
        <fullName evidence="7">Tetratricopeptide repeat protein</fullName>
    </submittedName>
</protein>
<dbReference type="PROSITE" id="PS50293">
    <property type="entry name" value="TPR_REGION"/>
    <property type="match status" value="1"/>
</dbReference>
<dbReference type="Pfam" id="PF13414">
    <property type="entry name" value="TPR_11"/>
    <property type="match status" value="1"/>
</dbReference>
<keyword evidence="5" id="KW-0732">Signal</keyword>
<dbReference type="Gene3D" id="2.30.30.40">
    <property type="entry name" value="SH3 Domains"/>
    <property type="match status" value="1"/>
</dbReference>
<dbReference type="PROSITE" id="PS51781">
    <property type="entry name" value="SH3B"/>
    <property type="match status" value="1"/>
</dbReference>
<dbReference type="Pfam" id="PF08239">
    <property type="entry name" value="SH3_3"/>
    <property type="match status" value="1"/>
</dbReference>
<dbReference type="InterPro" id="IPR011990">
    <property type="entry name" value="TPR-like_helical_dom_sf"/>
</dbReference>
<keyword evidence="8" id="KW-1185">Reference proteome</keyword>
<evidence type="ECO:0000256" key="3">
    <source>
        <dbReference type="PROSITE-ProRule" id="PRU00339"/>
    </source>
</evidence>
<gene>
    <name evidence="7" type="ORF">K5I29_11335</name>
</gene>
<feature type="chain" id="PRO_5045229090" evidence="5">
    <location>
        <begin position="20"/>
        <end position="255"/>
    </location>
</feature>
<feature type="repeat" description="TPR" evidence="3">
    <location>
        <begin position="59"/>
        <end position="92"/>
    </location>
</feature>
<feature type="domain" description="SH3b" evidence="6">
    <location>
        <begin position="192"/>
        <end position="255"/>
    </location>
</feature>
<keyword evidence="4" id="KW-0472">Membrane</keyword>
<dbReference type="PROSITE" id="PS50005">
    <property type="entry name" value="TPR"/>
    <property type="match status" value="2"/>
</dbReference>
<evidence type="ECO:0000313" key="8">
    <source>
        <dbReference type="Proteomes" id="UP001163328"/>
    </source>
</evidence>
<dbReference type="PANTHER" id="PTHR44943">
    <property type="entry name" value="CELLULOSE SYNTHASE OPERON PROTEIN C"/>
    <property type="match status" value="1"/>
</dbReference>